<evidence type="ECO:0000256" key="1">
    <source>
        <dbReference type="ARBA" id="ARBA00009437"/>
    </source>
</evidence>
<dbReference type="EMBL" id="CAJZAF010000003">
    <property type="protein sequence ID" value="CAG9165844.1"/>
    <property type="molecule type" value="Genomic_DNA"/>
</dbReference>
<evidence type="ECO:0000256" key="4">
    <source>
        <dbReference type="ARBA" id="ARBA00023163"/>
    </source>
</evidence>
<feature type="domain" description="HTH lysR-type" evidence="5">
    <location>
        <begin position="41"/>
        <end position="98"/>
    </location>
</feature>
<keyword evidence="2" id="KW-0805">Transcription regulation</keyword>
<dbReference type="SUPFAM" id="SSF53850">
    <property type="entry name" value="Periplasmic binding protein-like II"/>
    <property type="match status" value="1"/>
</dbReference>
<protein>
    <submittedName>
        <fullName evidence="6">HTH-type transcriptional regulator GltC</fullName>
    </submittedName>
</protein>
<dbReference type="InterPro" id="IPR005119">
    <property type="entry name" value="LysR_subst-bd"/>
</dbReference>
<evidence type="ECO:0000256" key="3">
    <source>
        <dbReference type="ARBA" id="ARBA00023125"/>
    </source>
</evidence>
<dbReference type="PANTHER" id="PTHR30346:SF0">
    <property type="entry name" value="HCA OPERON TRANSCRIPTIONAL ACTIVATOR HCAR"/>
    <property type="match status" value="1"/>
</dbReference>
<keyword evidence="7" id="KW-1185">Reference proteome</keyword>
<proteinExistence type="inferred from homology"/>
<organism evidence="6 7">
    <name type="scientific">Cupriavidus pinatubonensis</name>
    <dbReference type="NCBI Taxonomy" id="248026"/>
    <lineage>
        <taxon>Bacteria</taxon>
        <taxon>Pseudomonadati</taxon>
        <taxon>Pseudomonadota</taxon>
        <taxon>Betaproteobacteria</taxon>
        <taxon>Burkholderiales</taxon>
        <taxon>Burkholderiaceae</taxon>
        <taxon>Cupriavidus</taxon>
    </lineage>
</organism>
<evidence type="ECO:0000256" key="2">
    <source>
        <dbReference type="ARBA" id="ARBA00023015"/>
    </source>
</evidence>
<comment type="similarity">
    <text evidence="1">Belongs to the LysR transcriptional regulatory family.</text>
</comment>
<dbReference type="Gene3D" id="1.10.10.10">
    <property type="entry name" value="Winged helix-like DNA-binding domain superfamily/Winged helix DNA-binding domain"/>
    <property type="match status" value="1"/>
</dbReference>
<dbReference type="InterPro" id="IPR000847">
    <property type="entry name" value="LysR_HTH_N"/>
</dbReference>
<keyword evidence="4" id="KW-0804">Transcription</keyword>
<dbReference type="SUPFAM" id="SSF46785">
    <property type="entry name" value="Winged helix' DNA-binding domain"/>
    <property type="match status" value="1"/>
</dbReference>
<dbReference type="InterPro" id="IPR036388">
    <property type="entry name" value="WH-like_DNA-bd_sf"/>
</dbReference>
<dbReference type="PANTHER" id="PTHR30346">
    <property type="entry name" value="TRANSCRIPTIONAL DUAL REGULATOR HCAR-RELATED"/>
    <property type="match status" value="1"/>
</dbReference>
<reference evidence="6 7" key="1">
    <citation type="submission" date="2021-08" db="EMBL/GenBank/DDBJ databases">
        <authorList>
            <person name="Peeters C."/>
        </authorList>
    </citation>
    <scope>NUCLEOTIDE SEQUENCE [LARGE SCALE GENOMIC DNA]</scope>
    <source>
        <strain evidence="6 7">LMG 23994</strain>
    </source>
</reference>
<dbReference type="PROSITE" id="PS50931">
    <property type="entry name" value="HTH_LYSR"/>
    <property type="match status" value="1"/>
</dbReference>
<sequence length="350" mass="37981">MAAFLEKCKRVFDGRRDALPQAAVALTLGLTCGLPYPSPLMDLRRIRQFVVLAETLNFRRAAERLHIAQPALTVSIQKLEAELDSALFIREPRGVTLTASGRVALAEARRILFQAGQFSELVHAAETGVAGTLRVGFVGSTTYHVLPRLVSRFRDEYPGVELVLREATSASILRWLEDKSLDVGLVRTPLMAHGTAALVPLEHDQFVAALPRGNPLAGKPLLELSDLSQERFVMYDRGEASGLHSAAMTACQLAGFLPRVTQEATQIQTVLALVESGLGVALVPSIMQRFASERLVYRPLADYPLAAGIGIALTYHPQLEGPALRHFREVAMIEFADGAKGGGNTSPRLA</sequence>
<dbReference type="Pfam" id="PF03466">
    <property type="entry name" value="LysR_substrate"/>
    <property type="match status" value="1"/>
</dbReference>
<dbReference type="Proteomes" id="UP000701702">
    <property type="component" value="Unassembled WGS sequence"/>
</dbReference>
<dbReference type="Pfam" id="PF00126">
    <property type="entry name" value="HTH_1"/>
    <property type="match status" value="1"/>
</dbReference>
<evidence type="ECO:0000259" key="5">
    <source>
        <dbReference type="PROSITE" id="PS50931"/>
    </source>
</evidence>
<gene>
    <name evidence="6" type="primary">gltC_1</name>
    <name evidence="6" type="ORF">LMG23994_00835</name>
</gene>
<dbReference type="InterPro" id="IPR036390">
    <property type="entry name" value="WH_DNA-bd_sf"/>
</dbReference>
<name>A0ABM8WFI1_9BURK</name>
<evidence type="ECO:0000313" key="7">
    <source>
        <dbReference type="Proteomes" id="UP000701702"/>
    </source>
</evidence>
<dbReference type="CDD" id="cd08414">
    <property type="entry name" value="PBP2_LTTR_aromatics_like"/>
    <property type="match status" value="1"/>
</dbReference>
<dbReference type="PRINTS" id="PR00039">
    <property type="entry name" value="HTHLYSR"/>
</dbReference>
<keyword evidence="3" id="KW-0238">DNA-binding</keyword>
<evidence type="ECO:0000313" key="6">
    <source>
        <dbReference type="EMBL" id="CAG9165844.1"/>
    </source>
</evidence>
<comment type="caution">
    <text evidence="6">The sequence shown here is derived from an EMBL/GenBank/DDBJ whole genome shotgun (WGS) entry which is preliminary data.</text>
</comment>
<dbReference type="Gene3D" id="3.40.190.10">
    <property type="entry name" value="Periplasmic binding protein-like II"/>
    <property type="match status" value="2"/>
</dbReference>
<accession>A0ABM8WFI1</accession>